<dbReference type="SUPFAM" id="SSF141322">
    <property type="entry name" value="NfeD domain-like"/>
    <property type="match status" value="1"/>
</dbReference>
<dbReference type="InterPro" id="IPR052165">
    <property type="entry name" value="Membrane_assoc_protease"/>
</dbReference>
<evidence type="ECO:0000256" key="1">
    <source>
        <dbReference type="SAM" id="Phobius"/>
    </source>
</evidence>
<sequence>MQVEWWHWVVGGILLTVAELVMPGFVLIWFGLGALAVAALLALLPATGLTAQLLLWLVVSVSLLIVWFKVFRRDAHKTRIGMSEVSLVGEIGLLTRAVGPFQKGEIRLQKPMLGSDVWPCIADADVVLNTGERVKVLAVEGSLLKVGKP</sequence>
<keyword evidence="3" id="KW-1185">Reference proteome</keyword>
<keyword evidence="1" id="KW-1133">Transmembrane helix</keyword>
<evidence type="ECO:0000313" key="2">
    <source>
        <dbReference type="EMBL" id="SMB28292.1"/>
    </source>
</evidence>
<keyword evidence="1" id="KW-0472">Membrane</keyword>
<keyword evidence="1" id="KW-0812">Transmembrane</keyword>
<feature type="transmembrane region" description="Helical" evidence="1">
    <location>
        <begin position="53"/>
        <end position="71"/>
    </location>
</feature>
<feature type="transmembrane region" description="Helical" evidence="1">
    <location>
        <begin position="6"/>
        <end position="22"/>
    </location>
</feature>
<organism evidence="2 3">
    <name type="scientific">Sterolibacterium denitrificans</name>
    <dbReference type="NCBI Taxonomy" id="157592"/>
    <lineage>
        <taxon>Bacteria</taxon>
        <taxon>Pseudomonadati</taxon>
        <taxon>Pseudomonadota</taxon>
        <taxon>Betaproteobacteria</taxon>
        <taxon>Nitrosomonadales</taxon>
        <taxon>Sterolibacteriaceae</taxon>
        <taxon>Sterolibacterium</taxon>
    </lineage>
</organism>
<accession>A0A7Z7HSQ2</accession>
<dbReference type="InterPro" id="IPR012340">
    <property type="entry name" value="NA-bd_OB-fold"/>
</dbReference>
<dbReference type="EMBL" id="LT837803">
    <property type="protein sequence ID" value="SMB28292.1"/>
    <property type="molecule type" value="Genomic_DNA"/>
</dbReference>
<gene>
    <name evidence="2" type="ORF">SDENCHOL_20606</name>
</gene>
<evidence type="ECO:0008006" key="4">
    <source>
        <dbReference type="Google" id="ProtNLM"/>
    </source>
</evidence>
<proteinExistence type="predicted"/>
<dbReference type="PANTHER" id="PTHR33507">
    <property type="entry name" value="INNER MEMBRANE PROTEIN YBBJ"/>
    <property type="match status" value="1"/>
</dbReference>
<evidence type="ECO:0000313" key="3">
    <source>
        <dbReference type="Proteomes" id="UP000242886"/>
    </source>
</evidence>
<dbReference type="AlphaFoldDB" id="A0A7Z7HSQ2"/>
<dbReference type="RefSeq" id="WP_154717089.1">
    <property type="nucleotide sequence ID" value="NZ_LT837803.1"/>
</dbReference>
<dbReference type="Proteomes" id="UP000242886">
    <property type="component" value="Chromosome SDENCHOL"/>
</dbReference>
<reference evidence="2" key="1">
    <citation type="submission" date="2017-03" db="EMBL/GenBank/DDBJ databases">
        <authorList>
            <consortium name="AG Boll"/>
        </authorList>
    </citation>
    <scope>NUCLEOTIDE SEQUENCE [LARGE SCALE GENOMIC DNA]</scope>
    <source>
        <strain evidence="2">Chol</strain>
    </source>
</reference>
<dbReference type="PANTHER" id="PTHR33507:SF3">
    <property type="entry name" value="INNER MEMBRANE PROTEIN YBBJ"/>
    <property type="match status" value="1"/>
</dbReference>
<name>A0A7Z7HSQ2_9PROT</name>
<protein>
    <recommendedName>
        <fullName evidence="4">NfeD-like C-terminal domain-containing protein</fullName>
    </recommendedName>
</protein>
<dbReference type="GO" id="GO:0005886">
    <property type="term" value="C:plasma membrane"/>
    <property type="evidence" value="ECO:0007669"/>
    <property type="project" value="TreeGrafter"/>
</dbReference>
<dbReference type="Gene3D" id="2.40.50.140">
    <property type="entry name" value="Nucleic acid-binding proteins"/>
    <property type="match status" value="1"/>
</dbReference>